<protein>
    <submittedName>
        <fullName evidence="1">2395_t:CDS:1</fullName>
    </submittedName>
</protein>
<sequence length="44" mass="5275">QLLKKQQVVEKYDSPGHFPLLFQYPHLYDHIQKYIKFGSANAKR</sequence>
<gene>
    <name evidence="1" type="ORF">RFULGI_LOCUS4222</name>
</gene>
<dbReference type="AlphaFoldDB" id="A0A9N9AV15"/>
<accession>A0A9N9AV15</accession>
<name>A0A9N9AV15_9GLOM</name>
<dbReference type="OrthoDB" id="2410764at2759"/>
<keyword evidence="2" id="KW-1185">Reference proteome</keyword>
<dbReference type="Proteomes" id="UP000789396">
    <property type="component" value="Unassembled WGS sequence"/>
</dbReference>
<feature type="non-terminal residue" evidence="1">
    <location>
        <position position="1"/>
    </location>
</feature>
<evidence type="ECO:0000313" key="1">
    <source>
        <dbReference type="EMBL" id="CAG8540991.1"/>
    </source>
</evidence>
<organism evidence="1 2">
    <name type="scientific">Racocetra fulgida</name>
    <dbReference type="NCBI Taxonomy" id="60492"/>
    <lineage>
        <taxon>Eukaryota</taxon>
        <taxon>Fungi</taxon>
        <taxon>Fungi incertae sedis</taxon>
        <taxon>Mucoromycota</taxon>
        <taxon>Glomeromycotina</taxon>
        <taxon>Glomeromycetes</taxon>
        <taxon>Diversisporales</taxon>
        <taxon>Gigasporaceae</taxon>
        <taxon>Racocetra</taxon>
    </lineage>
</organism>
<dbReference type="EMBL" id="CAJVPZ010004088">
    <property type="protein sequence ID" value="CAG8540991.1"/>
    <property type="molecule type" value="Genomic_DNA"/>
</dbReference>
<comment type="caution">
    <text evidence="1">The sequence shown here is derived from an EMBL/GenBank/DDBJ whole genome shotgun (WGS) entry which is preliminary data.</text>
</comment>
<reference evidence="1" key="1">
    <citation type="submission" date="2021-06" db="EMBL/GenBank/DDBJ databases">
        <authorList>
            <person name="Kallberg Y."/>
            <person name="Tangrot J."/>
            <person name="Rosling A."/>
        </authorList>
    </citation>
    <scope>NUCLEOTIDE SEQUENCE</scope>
    <source>
        <strain evidence="1">IN212</strain>
    </source>
</reference>
<evidence type="ECO:0000313" key="2">
    <source>
        <dbReference type="Proteomes" id="UP000789396"/>
    </source>
</evidence>
<proteinExistence type="predicted"/>